<reference evidence="12" key="1">
    <citation type="journal article" date="2019" name="Int. J. Syst. Evol. Microbiol.">
        <title>The Global Catalogue of Microorganisms (GCM) 10K type strain sequencing project: providing services to taxonomists for standard genome sequencing and annotation.</title>
        <authorList>
            <consortium name="The Broad Institute Genomics Platform"/>
            <consortium name="The Broad Institute Genome Sequencing Center for Infectious Disease"/>
            <person name="Wu L."/>
            <person name="Ma J."/>
        </authorList>
    </citation>
    <scope>NUCLEOTIDE SEQUENCE [LARGE SCALE GENOMIC DNA]</scope>
    <source>
        <strain evidence="12">IBRC-M 10490</strain>
    </source>
</reference>
<dbReference type="EC" id="2.7.11.1" evidence="1"/>
<dbReference type="GO" id="GO:0004674">
    <property type="term" value="F:protein serine/threonine kinase activity"/>
    <property type="evidence" value="ECO:0007669"/>
    <property type="project" value="UniProtKB-EC"/>
</dbReference>
<feature type="compositionally biased region" description="Basic and acidic residues" evidence="8">
    <location>
        <begin position="402"/>
        <end position="424"/>
    </location>
</feature>
<evidence type="ECO:0000256" key="5">
    <source>
        <dbReference type="ARBA" id="ARBA00022777"/>
    </source>
</evidence>
<name>A0ABV8VGM1_9NOCA</name>
<dbReference type="PANTHER" id="PTHR43289:SF6">
    <property type="entry name" value="SERINE_THREONINE-PROTEIN KINASE NEKL-3"/>
    <property type="match status" value="1"/>
</dbReference>
<feature type="region of interest" description="Disordered" evidence="8">
    <location>
        <begin position="522"/>
        <end position="564"/>
    </location>
</feature>
<feature type="domain" description="Protein kinase" evidence="10">
    <location>
        <begin position="11"/>
        <end position="277"/>
    </location>
</feature>
<evidence type="ECO:0000256" key="3">
    <source>
        <dbReference type="ARBA" id="ARBA00022679"/>
    </source>
</evidence>
<keyword evidence="9" id="KW-0812">Transmembrane</keyword>
<dbReference type="PROSITE" id="PS50011">
    <property type="entry name" value="PROTEIN_KINASE_DOM"/>
    <property type="match status" value="1"/>
</dbReference>
<keyword evidence="9" id="KW-0472">Membrane</keyword>
<dbReference type="PANTHER" id="PTHR43289">
    <property type="entry name" value="MITOGEN-ACTIVATED PROTEIN KINASE KINASE KINASE 20-RELATED"/>
    <property type="match status" value="1"/>
</dbReference>
<dbReference type="SUPFAM" id="SSF56112">
    <property type="entry name" value="Protein kinase-like (PK-like)"/>
    <property type="match status" value="1"/>
</dbReference>
<keyword evidence="5 11" id="KW-0418">Kinase</keyword>
<dbReference type="InterPro" id="IPR000719">
    <property type="entry name" value="Prot_kinase_dom"/>
</dbReference>
<feature type="binding site" evidence="7">
    <location>
        <position position="40"/>
    </location>
    <ligand>
        <name>ATP</name>
        <dbReference type="ChEBI" id="CHEBI:30616"/>
    </ligand>
</feature>
<dbReference type="Proteomes" id="UP001595844">
    <property type="component" value="Unassembled WGS sequence"/>
</dbReference>
<organism evidence="11 12">
    <name type="scientific">Nocardia halotolerans</name>
    <dbReference type="NCBI Taxonomy" id="1755878"/>
    <lineage>
        <taxon>Bacteria</taxon>
        <taxon>Bacillati</taxon>
        <taxon>Actinomycetota</taxon>
        <taxon>Actinomycetes</taxon>
        <taxon>Mycobacteriales</taxon>
        <taxon>Nocardiaceae</taxon>
        <taxon>Nocardia</taxon>
    </lineage>
</organism>
<dbReference type="PROSITE" id="PS00107">
    <property type="entry name" value="PROTEIN_KINASE_ATP"/>
    <property type="match status" value="1"/>
</dbReference>
<keyword evidence="2" id="KW-0723">Serine/threonine-protein kinase</keyword>
<keyword evidence="9" id="KW-1133">Transmembrane helix</keyword>
<feature type="transmembrane region" description="Helical" evidence="9">
    <location>
        <begin position="457"/>
        <end position="477"/>
    </location>
</feature>
<evidence type="ECO:0000313" key="12">
    <source>
        <dbReference type="Proteomes" id="UP001595844"/>
    </source>
</evidence>
<keyword evidence="3 11" id="KW-0808">Transferase</keyword>
<proteinExistence type="predicted"/>
<dbReference type="SMART" id="SM00220">
    <property type="entry name" value="S_TKc"/>
    <property type="match status" value="1"/>
</dbReference>
<dbReference type="RefSeq" id="WP_378557584.1">
    <property type="nucleotide sequence ID" value="NZ_JBHSDL010000006.1"/>
</dbReference>
<dbReference type="InterPro" id="IPR017441">
    <property type="entry name" value="Protein_kinase_ATP_BS"/>
</dbReference>
<protein>
    <recommendedName>
        <fullName evidence="1">non-specific serine/threonine protein kinase</fullName>
        <ecNumber evidence="1">2.7.11.1</ecNumber>
    </recommendedName>
</protein>
<feature type="region of interest" description="Disordered" evidence="8">
    <location>
        <begin position="388"/>
        <end position="451"/>
    </location>
</feature>
<keyword evidence="4 7" id="KW-0547">Nucleotide-binding</keyword>
<evidence type="ECO:0000313" key="11">
    <source>
        <dbReference type="EMBL" id="MFC4373865.1"/>
    </source>
</evidence>
<gene>
    <name evidence="11" type="ORF">ACFO5K_07085</name>
</gene>
<dbReference type="PROSITE" id="PS00108">
    <property type="entry name" value="PROTEIN_KINASE_ST"/>
    <property type="match status" value="1"/>
</dbReference>
<evidence type="ECO:0000259" key="10">
    <source>
        <dbReference type="PROSITE" id="PS50011"/>
    </source>
</evidence>
<evidence type="ECO:0000256" key="8">
    <source>
        <dbReference type="SAM" id="MobiDB-lite"/>
    </source>
</evidence>
<dbReference type="Pfam" id="PF00069">
    <property type="entry name" value="Pkinase"/>
    <property type="match status" value="1"/>
</dbReference>
<accession>A0ABV8VGM1</accession>
<evidence type="ECO:0000256" key="6">
    <source>
        <dbReference type="ARBA" id="ARBA00022840"/>
    </source>
</evidence>
<dbReference type="CDD" id="cd14014">
    <property type="entry name" value="STKc_PknB_like"/>
    <property type="match status" value="1"/>
</dbReference>
<dbReference type="Gene3D" id="1.10.510.10">
    <property type="entry name" value="Transferase(Phosphotransferase) domain 1"/>
    <property type="match status" value="1"/>
</dbReference>
<evidence type="ECO:0000256" key="1">
    <source>
        <dbReference type="ARBA" id="ARBA00012513"/>
    </source>
</evidence>
<evidence type="ECO:0000256" key="4">
    <source>
        <dbReference type="ARBA" id="ARBA00022741"/>
    </source>
</evidence>
<feature type="compositionally biased region" description="Low complexity" evidence="8">
    <location>
        <begin position="528"/>
        <end position="561"/>
    </location>
</feature>
<sequence>MTSDRLIAGRYRLTDPIGTGAMGVVWRATDVRLRRTVAVKQVLLAPGLTGSQALEAKSRAMREGRIAARLHHPNAITVFDVAEADGQPWLVMEYMNAPSLAVKIAGGVTLAPIEVAGIGAQAAAALSAAHDAGIMHRDVKPANLLVGDDGTVKLTDFGISHATGDVTVTATGFLAGTPAYLAPEIARGDNPKPAADVFALGSTLYAACEGAPPFGEGDNPLAVLHAVARGVVPAPKNAGPLAPVLMWLLTSDADDRPTMAQARTALEDVAAGREPALPASATKMLALSEPVTVIDRPASSVNRGGAPKSGAAALFGSGLAMARAARSAVGGAGARDAVSGAGAGSTDAVGAADGGVADTAGPVGAAAAGAAGTAGSFADAGAGVGGAGAAGRAAAGDPGLVRPRDLASDSDGVERAGAEADARARAASGPTDGSASGLHPAFSPAPSRTDRVPNNRAVLLLAAAVAAFTVMLAVLVLTRDQGSAPDQQAQPPASPVTVTTMVGGKVSTVVIVPDQETITVSAPPAALPGGVTTTGSAATSTSAQPTPTKTTISGTTVTTTPAGPPSVERVSQFVAGYYGMLPGNTSAAWSRLAPHYQAQTGGYAEYASFWSTVRSVTVGSITVSGQNRAVVSLTYHLSNGSVSSENRWIQVTGDAGNLQIAGSGV</sequence>
<dbReference type="Gene3D" id="3.30.200.20">
    <property type="entry name" value="Phosphorylase Kinase, domain 1"/>
    <property type="match status" value="1"/>
</dbReference>
<dbReference type="InterPro" id="IPR008271">
    <property type="entry name" value="Ser/Thr_kinase_AS"/>
</dbReference>
<comment type="caution">
    <text evidence="11">The sequence shown here is derived from an EMBL/GenBank/DDBJ whole genome shotgun (WGS) entry which is preliminary data.</text>
</comment>
<keyword evidence="12" id="KW-1185">Reference proteome</keyword>
<evidence type="ECO:0000256" key="7">
    <source>
        <dbReference type="PROSITE-ProRule" id="PRU10141"/>
    </source>
</evidence>
<evidence type="ECO:0000256" key="2">
    <source>
        <dbReference type="ARBA" id="ARBA00022527"/>
    </source>
</evidence>
<dbReference type="EMBL" id="JBHSDL010000006">
    <property type="protein sequence ID" value="MFC4373865.1"/>
    <property type="molecule type" value="Genomic_DNA"/>
</dbReference>
<keyword evidence="6 7" id="KW-0067">ATP-binding</keyword>
<dbReference type="InterPro" id="IPR011009">
    <property type="entry name" value="Kinase-like_dom_sf"/>
</dbReference>
<evidence type="ECO:0000256" key="9">
    <source>
        <dbReference type="SAM" id="Phobius"/>
    </source>
</evidence>